<name>A0ABD1ZJ34_9MARC</name>
<evidence type="ECO:0000313" key="1">
    <source>
        <dbReference type="EMBL" id="KAL2650074.1"/>
    </source>
</evidence>
<dbReference type="AlphaFoldDB" id="A0ABD1ZJ34"/>
<accession>A0ABD1ZJ34</accession>
<gene>
    <name evidence="1" type="ORF">R1flu_018202</name>
</gene>
<protein>
    <submittedName>
        <fullName evidence="1">Uncharacterized protein</fullName>
    </submittedName>
</protein>
<comment type="caution">
    <text evidence="1">The sequence shown here is derived from an EMBL/GenBank/DDBJ whole genome shotgun (WGS) entry which is preliminary data.</text>
</comment>
<proteinExistence type="predicted"/>
<dbReference type="EMBL" id="JBHFFA010000001">
    <property type="protein sequence ID" value="KAL2650074.1"/>
    <property type="molecule type" value="Genomic_DNA"/>
</dbReference>
<evidence type="ECO:0000313" key="2">
    <source>
        <dbReference type="Proteomes" id="UP001605036"/>
    </source>
</evidence>
<dbReference type="Proteomes" id="UP001605036">
    <property type="component" value="Unassembled WGS sequence"/>
</dbReference>
<sequence length="69" mass="7908">MLKWGSWSNEIVRLCGQVRSRVAKLFSFCIPSEGAGKRRGLLEQSKERNDLRLKRVVTVEAKKRVESCS</sequence>
<keyword evidence="2" id="KW-1185">Reference proteome</keyword>
<reference evidence="1 2" key="1">
    <citation type="submission" date="2024-09" db="EMBL/GenBank/DDBJ databases">
        <title>Chromosome-scale assembly of Riccia fluitans.</title>
        <authorList>
            <person name="Paukszto L."/>
            <person name="Sawicki J."/>
            <person name="Karawczyk K."/>
            <person name="Piernik-Szablinska J."/>
            <person name="Szczecinska M."/>
            <person name="Mazdziarz M."/>
        </authorList>
    </citation>
    <scope>NUCLEOTIDE SEQUENCE [LARGE SCALE GENOMIC DNA]</scope>
    <source>
        <strain evidence="1">Rf_01</strain>
        <tissue evidence="1">Aerial parts of the thallus</tissue>
    </source>
</reference>
<organism evidence="1 2">
    <name type="scientific">Riccia fluitans</name>
    <dbReference type="NCBI Taxonomy" id="41844"/>
    <lineage>
        <taxon>Eukaryota</taxon>
        <taxon>Viridiplantae</taxon>
        <taxon>Streptophyta</taxon>
        <taxon>Embryophyta</taxon>
        <taxon>Marchantiophyta</taxon>
        <taxon>Marchantiopsida</taxon>
        <taxon>Marchantiidae</taxon>
        <taxon>Marchantiales</taxon>
        <taxon>Ricciaceae</taxon>
        <taxon>Riccia</taxon>
    </lineage>
</organism>